<sequence length="97" mass="10479">MQPRGKDELAAVRALVVRCRAVEIGQAAITERTRLPAAVLPAAELLDTPQTLQLLAVGNTAFVITSDPESRACRRCYVRRCQGQRALHGPGGEGFHT</sequence>
<evidence type="ECO:0000313" key="1">
    <source>
        <dbReference type="EMBL" id="PNW77753.1"/>
    </source>
</evidence>
<name>A0A2K3DB53_CHLRE</name>
<accession>A0A2K3DB53</accession>
<dbReference type="Gramene" id="PNW77753">
    <property type="protein sequence ID" value="PNW77753"/>
    <property type="gene ID" value="CHLRE_10g450254v5"/>
</dbReference>
<dbReference type="KEGG" id="cre:CHLRE_10g450254v5"/>
<evidence type="ECO:0000313" key="2">
    <source>
        <dbReference type="Proteomes" id="UP000006906"/>
    </source>
</evidence>
<dbReference type="GeneID" id="66055074"/>
<dbReference type="InParanoid" id="A0A2K3DB53"/>
<dbReference type="RefSeq" id="XP_042920351.1">
    <property type="nucleotide sequence ID" value="XM_043066954.1"/>
</dbReference>
<dbReference type="EMBL" id="CM008971">
    <property type="protein sequence ID" value="PNW77753.1"/>
    <property type="molecule type" value="Genomic_DNA"/>
</dbReference>
<reference evidence="1 2" key="1">
    <citation type="journal article" date="2007" name="Science">
        <title>The Chlamydomonas genome reveals the evolution of key animal and plant functions.</title>
        <authorList>
            <person name="Merchant S.S."/>
            <person name="Prochnik S.E."/>
            <person name="Vallon O."/>
            <person name="Harris E.H."/>
            <person name="Karpowicz S.J."/>
            <person name="Witman G.B."/>
            <person name="Terry A."/>
            <person name="Salamov A."/>
            <person name="Fritz-Laylin L.K."/>
            <person name="Marechal-Drouard L."/>
            <person name="Marshall W.F."/>
            <person name="Qu L.H."/>
            <person name="Nelson D.R."/>
            <person name="Sanderfoot A.A."/>
            <person name="Spalding M.H."/>
            <person name="Kapitonov V.V."/>
            <person name="Ren Q."/>
            <person name="Ferris P."/>
            <person name="Lindquist E."/>
            <person name="Shapiro H."/>
            <person name="Lucas S.M."/>
            <person name="Grimwood J."/>
            <person name="Schmutz J."/>
            <person name="Cardol P."/>
            <person name="Cerutti H."/>
            <person name="Chanfreau G."/>
            <person name="Chen C.L."/>
            <person name="Cognat V."/>
            <person name="Croft M.T."/>
            <person name="Dent R."/>
            <person name="Dutcher S."/>
            <person name="Fernandez E."/>
            <person name="Fukuzawa H."/>
            <person name="Gonzalez-Ballester D."/>
            <person name="Gonzalez-Halphen D."/>
            <person name="Hallmann A."/>
            <person name="Hanikenne M."/>
            <person name="Hippler M."/>
            <person name="Inwood W."/>
            <person name="Jabbari K."/>
            <person name="Kalanon M."/>
            <person name="Kuras R."/>
            <person name="Lefebvre P.A."/>
            <person name="Lemaire S.D."/>
            <person name="Lobanov A.V."/>
            <person name="Lohr M."/>
            <person name="Manuell A."/>
            <person name="Meier I."/>
            <person name="Mets L."/>
            <person name="Mittag M."/>
            <person name="Mittelmeier T."/>
            <person name="Moroney J.V."/>
            <person name="Moseley J."/>
            <person name="Napoli C."/>
            <person name="Nedelcu A.M."/>
            <person name="Niyogi K."/>
            <person name="Novoselov S.V."/>
            <person name="Paulsen I.T."/>
            <person name="Pazour G."/>
            <person name="Purton S."/>
            <person name="Ral J.P."/>
            <person name="Riano-Pachon D.M."/>
            <person name="Riekhof W."/>
            <person name="Rymarquis L."/>
            <person name="Schroda M."/>
            <person name="Stern D."/>
            <person name="Umen J."/>
            <person name="Willows R."/>
            <person name="Wilson N."/>
            <person name="Zimmer S.L."/>
            <person name="Allmer J."/>
            <person name="Balk J."/>
            <person name="Bisova K."/>
            <person name="Chen C.J."/>
            <person name="Elias M."/>
            <person name="Gendler K."/>
            <person name="Hauser C."/>
            <person name="Lamb M.R."/>
            <person name="Ledford H."/>
            <person name="Long J.C."/>
            <person name="Minagawa J."/>
            <person name="Page M.D."/>
            <person name="Pan J."/>
            <person name="Pootakham W."/>
            <person name="Roje S."/>
            <person name="Rose A."/>
            <person name="Stahlberg E."/>
            <person name="Terauchi A.M."/>
            <person name="Yang P."/>
            <person name="Ball S."/>
            <person name="Bowler C."/>
            <person name="Dieckmann C.L."/>
            <person name="Gladyshev V.N."/>
            <person name="Green P."/>
            <person name="Jorgensen R."/>
            <person name="Mayfield S."/>
            <person name="Mueller-Roeber B."/>
            <person name="Rajamani S."/>
            <person name="Sayre R.T."/>
            <person name="Brokstein P."/>
            <person name="Dubchak I."/>
            <person name="Goodstein D."/>
            <person name="Hornick L."/>
            <person name="Huang Y.W."/>
            <person name="Jhaveri J."/>
            <person name="Luo Y."/>
            <person name="Martinez D."/>
            <person name="Ngau W.C."/>
            <person name="Otillar B."/>
            <person name="Poliakov A."/>
            <person name="Porter A."/>
            <person name="Szajkowski L."/>
            <person name="Werner G."/>
            <person name="Zhou K."/>
            <person name="Grigoriev I.V."/>
            <person name="Rokhsar D.S."/>
            <person name="Grossman A.R."/>
        </authorList>
    </citation>
    <scope>NUCLEOTIDE SEQUENCE [LARGE SCALE GENOMIC DNA]</scope>
    <source>
        <strain evidence="2">CC-503</strain>
    </source>
</reference>
<dbReference type="Proteomes" id="UP000006906">
    <property type="component" value="Chromosome 10"/>
</dbReference>
<dbReference type="AlphaFoldDB" id="A0A2K3DB53"/>
<gene>
    <name evidence="1" type="ORF">CHLRE_10g450254v5</name>
</gene>
<proteinExistence type="predicted"/>
<organism evidence="1 2">
    <name type="scientific">Chlamydomonas reinhardtii</name>
    <name type="common">Chlamydomonas smithii</name>
    <dbReference type="NCBI Taxonomy" id="3055"/>
    <lineage>
        <taxon>Eukaryota</taxon>
        <taxon>Viridiplantae</taxon>
        <taxon>Chlorophyta</taxon>
        <taxon>core chlorophytes</taxon>
        <taxon>Chlorophyceae</taxon>
        <taxon>CS clade</taxon>
        <taxon>Chlamydomonadales</taxon>
        <taxon>Chlamydomonadaceae</taxon>
        <taxon>Chlamydomonas</taxon>
    </lineage>
</organism>
<keyword evidence="2" id="KW-1185">Reference proteome</keyword>
<protein>
    <submittedName>
        <fullName evidence="1">Uncharacterized protein</fullName>
    </submittedName>
</protein>